<organism evidence="1 2">
    <name type="scientific">Echinops telfairi</name>
    <name type="common">Lesser hedgehog tenrec</name>
    <dbReference type="NCBI Taxonomy" id="9371"/>
    <lineage>
        <taxon>Eukaryota</taxon>
        <taxon>Metazoa</taxon>
        <taxon>Chordata</taxon>
        <taxon>Craniata</taxon>
        <taxon>Vertebrata</taxon>
        <taxon>Euteleostomi</taxon>
        <taxon>Mammalia</taxon>
        <taxon>Eutheria</taxon>
        <taxon>Afrotheria</taxon>
        <taxon>Tenrecidae</taxon>
        <taxon>Tenrecinae</taxon>
        <taxon>Echinops</taxon>
    </lineage>
</organism>
<dbReference type="RefSeq" id="XP_045142131.1">
    <property type="nucleotide sequence ID" value="XM_045286196.1"/>
</dbReference>
<sequence length="539" mass="59884">METKWTYCVMCAIIQIHFLRGVWEETINAGEDVYALPGSEVNLTCQTRKTAFLVQMQWSKVPTHRNLIAVYHPQHGFCCAKKSPCESLVSFTEMPHNVLRWTLHLRNLSSSLSGKYECSFTLYPEGTWTKIYNLFVQTSVAQDEWRSNHTIEIEINGTLKIPCFQNLSSEISSDFTFAWLVETNGTQELLINQDHVISNSTLFKDRIQLGPDHGLHLSPVQIDDDDRKFSCLAAVGPGTSFRSTTTVKVFAKPEIPTMVGNYSVDGLEESTFTCVLRNVFPTANLTWFVHGGFLQGEKEEICITNEARKGKGGCSELKSVLTRAHINESAQSNNVTIWCAALFPVPGNKVRSISSEKISFSFGSVNPPTDPPLSVMESTLNTQYPTANSGLPTTYPATSSITPADVSTSTPDATHQISNSSMTTQGFNNSWTSRGGDDEQSVSWLPSERNGLPPSEAHSTFSGAEVNKPKDGMSWPVIVAALLFSCMVCFGLGLRKWCQYQKEILQRPPPFKPPPPPIKYTCIQDPLGRDVPYHEMETL</sequence>
<keyword evidence="1" id="KW-1185">Reference proteome</keyword>
<reference evidence="2" key="1">
    <citation type="submission" date="2025-08" db="UniProtKB">
        <authorList>
            <consortium name="RefSeq"/>
        </authorList>
    </citation>
    <scope>IDENTIFICATION</scope>
</reference>
<proteinExistence type="predicted"/>
<name>A0AC55CQC7_ECHTE</name>
<evidence type="ECO:0000313" key="2">
    <source>
        <dbReference type="RefSeq" id="XP_045142131.1"/>
    </source>
</evidence>
<accession>A0AC55CQC7</accession>
<evidence type="ECO:0000313" key="1">
    <source>
        <dbReference type="Proteomes" id="UP000694863"/>
    </source>
</evidence>
<dbReference type="Proteomes" id="UP000694863">
    <property type="component" value="Unplaced"/>
</dbReference>
<gene>
    <name evidence="2" type="primary">CD96</name>
</gene>
<protein>
    <submittedName>
        <fullName evidence="2">T-cell surface protein tactile</fullName>
    </submittedName>
</protein>